<evidence type="ECO:0000313" key="2">
    <source>
        <dbReference type="EMBL" id="GAA2636191.1"/>
    </source>
</evidence>
<name>A0ABN3QV78_9ACTN</name>
<comment type="caution">
    <text evidence="2">The sequence shown here is derived from an EMBL/GenBank/DDBJ whole genome shotgun (WGS) entry which is preliminary data.</text>
</comment>
<dbReference type="Pfam" id="PF00132">
    <property type="entry name" value="Hexapep"/>
    <property type="match status" value="1"/>
</dbReference>
<dbReference type="GO" id="GO:0016746">
    <property type="term" value="F:acyltransferase activity"/>
    <property type="evidence" value="ECO:0007669"/>
    <property type="project" value="UniProtKB-KW"/>
</dbReference>
<sequence length="237" mass="24231">MTTTDTGSESTAPRPAPTPPASQAAQAAQEARAPRTMEGAQVAEDAVVGDGTTVWELAQVREGAVLGEDCVVGRGAYVGPGVRVGARSKLQNHALVYEPARLGEGVFVGPAVVLTNDRTPRAVDTGGALKRAGDWEAVGVTVADGASLGARSVCVAPVRVGRWAMVAAGAVVTADVPDFALVVGVPARRVGWVGRAGARLLPDLEAPGLWECPETGERYEERVAPDGSAVLGHVDAP</sequence>
<protein>
    <submittedName>
        <fullName evidence="2">Acyltransferase</fullName>
    </submittedName>
</protein>
<dbReference type="CDD" id="cd03358">
    <property type="entry name" value="LbH_WxcM_N_like"/>
    <property type="match status" value="1"/>
</dbReference>
<dbReference type="Gene3D" id="2.160.10.10">
    <property type="entry name" value="Hexapeptide repeat proteins"/>
    <property type="match status" value="1"/>
</dbReference>
<dbReference type="InterPro" id="IPR011004">
    <property type="entry name" value="Trimer_LpxA-like_sf"/>
</dbReference>
<dbReference type="PANTHER" id="PTHR43300:SF4">
    <property type="entry name" value="ACYL-[ACYL-CARRIER-PROTEIN]--UDP-N-ACETYLGLUCOSAMINE O-ACYLTRANSFERASE"/>
    <property type="match status" value="1"/>
</dbReference>
<dbReference type="SUPFAM" id="SSF51161">
    <property type="entry name" value="Trimeric LpxA-like enzymes"/>
    <property type="match status" value="1"/>
</dbReference>
<feature type="compositionally biased region" description="Low complexity" evidence="1">
    <location>
        <begin position="21"/>
        <end position="36"/>
    </location>
</feature>
<dbReference type="InterPro" id="IPR001451">
    <property type="entry name" value="Hexapep"/>
</dbReference>
<dbReference type="InterPro" id="IPR050179">
    <property type="entry name" value="Trans_hexapeptide_repeat"/>
</dbReference>
<organism evidence="2 3">
    <name type="scientific">Streptomyces axinellae</name>
    <dbReference type="NCBI Taxonomy" id="552788"/>
    <lineage>
        <taxon>Bacteria</taxon>
        <taxon>Bacillati</taxon>
        <taxon>Actinomycetota</taxon>
        <taxon>Actinomycetes</taxon>
        <taxon>Kitasatosporales</taxon>
        <taxon>Streptomycetaceae</taxon>
        <taxon>Streptomyces</taxon>
    </lineage>
</organism>
<evidence type="ECO:0000313" key="3">
    <source>
        <dbReference type="Proteomes" id="UP001501447"/>
    </source>
</evidence>
<proteinExistence type="predicted"/>
<keyword evidence="3" id="KW-1185">Reference proteome</keyword>
<evidence type="ECO:0000256" key="1">
    <source>
        <dbReference type="SAM" id="MobiDB-lite"/>
    </source>
</evidence>
<dbReference type="EMBL" id="BAAARJ010000026">
    <property type="protein sequence ID" value="GAA2636191.1"/>
    <property type="molecule type" value="Genomic_DNA"/>
</dbReference>
<feature type="region of interest" description="Disordered" evidence="1">
    <location>
        <begin position="1"/>
        <end position="40"/>
    </location>
</feature>
<keyword evidence="2" id="KW-0808">Transferase</keyword>
<gene>
    <name evidence="2" type="ORF">GCM10009863_60880</name>
</gene>
<dbReference type="PANTHER" id="PTHR43300">
    <property type="entry name" value="ACETYLTRANSFERASE"/>
    <property type="match status" value="1"/>
</dbReference>
<reference evidence="2 3" key="1">
    <citation type="journal article" date="2019" name="Int. J. Syst. Evol. Microbiol.">
        <title>The Global Catalogue of Microorganisms (GCM) 10K type strain sequencing project: providing services to taxonomists for standard genome sequencing and annotation.</title>
        <authorList>
            <consortium name="The Broad Institute Genomics Platform"/>
            <consortium name="The Broad Institute Genome Sequencing Center for Infectious Disease"/>
            <person name="Wu L."/>
            <person name="Ma J."/>
        </authorList>
    </citation>
    <scope>NUCLEOTIDE SEQUENCE [LARGE SCALE GENOMIC DNA]</scope>
    <source>
        <strain evidence="2 3">JCM 16373</strain>
    </source>
</reference>
<keyword evidence="2" id="KW-0012">Acyltransferase</keyword>
<dbReference type="Proteomes" id="UP001501447">
    <property type="component" value="Unassembled WGS sequence"/>
</dbReference>
<dbReference type="Pfam" id="PF14602">
    <property type="entry name" value="Hexapep_2"/>
    <property type="match status" value="1"/>
</dbReference>
<accession>A0ABN3QV78</accession>